<evidence type="ECO:0000256" key="9">
    <source>
        <dbReference type="PIRSR" id="PIRSR001529-2"/>
    </source>
</evidence>
<dbReference type="EMBL" id="CATOUU010000220">
    <property type="protein sequence ID" value="CAI9921354.1"/>
    <property type="molecule type" value="Genomic_DNA"/>
</dbReference>
<evidence type="ECO:0000256" key="3">
    <source>
        <dbReference type="ARBA" id="ARBA00022741"/>
    </source>
</evidence>
<dbReference type="Gene3D" id="3.30.930.10">
    <property type="entry name" value="Bira Bifunctional Protein, Domain 2"/>
    <property type="match status" value="1"/>
</dbReference>
<evidence type="ECO:0000256" key="2">
    <source>
        <dbReference type="ARBA" id="ARBA00022598"/>
    </source>
</evidence>
<feature type="binding site" evidence="8">
    <location>
        <position position="332"/>
    </location>
    <ligand>
        <name>L-serine</name>
        <dbReference type="ChEBI" id="CHEBI:33384"/>
    </ligand>
</feature>
<feature type="site" description="Important for serine binding" evidence="8">
    <location>
        <position position="430"/>
    </location>
</feature>
<feature type="binding site" evidence="9">
    <location>
        <begin position="396"/>
        <end position="399"/>
    </location>
    <ligand>
        <name>ATP</name>
        <dbReference type="ChEBI" id="CHEBI:30616"/>
    </ligand>
</feature>
<dbReference type="Gene3D" id="1.10.287.40">
    <property type="entry name" value="Serine-tRNA synthetase, tRNA binding domain"/>
    <property type="match status" value="1"/>
</dbReference>
<keyword evidence="2" id="KW-0436">Ligase</keyword>
<evidence type="ECO:0000313" key="11">
    <source>
        <dbReference type="EMBL" id="CAI9921354.1"/>
    </source>
</evidence>
<dbReference type="PROSITE" id="PS50862">
    <property type="entry name" value="AA_TRNA_LIGASE_II"/>
    <property type="match status" value="1"/>
</dbReference>
<dbReference type="InterPro" id="IPR045864">
    <property type="entry name" value="aa-tRNA-synth_II/BPL/LPL"/>
</dbReference>
<keyword evidence="6" id="KW-0030">Aminoacyl-tRNA synthetase</keyword>
<dbReference type="Pfam" id="PF02403">
    <property type="entry name" value="Seryl_tRNA_N"/>
    <property type="match status" value="1"/>
</dbReference>
<feature type="binding site" evidence="9">
    <location>
        <begin position="309"/>
        <end position="311"/>
    </location>
    <ligand>
        <name>ATP</name>
        <dbReference type="ChEBI" id="CHEBI:30616"/>
    </ligand>
</feature>
<gene>
    <name evidence="12" type="ORF">HINF_LOCUS62859</name>
    <name evidence="11" type="ORF">HINF_LOCUS8999</name>
</gene>
<dbReference type="EC" id="6.1.1.11" evidence="1"/>
<dbReference type="InterPro" id="IPR010978">
    <property type="entry name" value="tRNA-bd_arm"/>
</dbReference>
<evidence type="ECO:0000256" key="6">
    <source>
        <dbReference type="ARBA" id="ARBA00023146"/>
    </source>
</evidence>
<comment type="caution">
    <text evidence="11">The sequence shown here is derived from an EMBL/GenBank/DDBJ whole genome shotgun (WGS) entry which is preliminary data.</text>
</comment>
<proteinExistence type="predicted"/>
<evidence type="ECO:0000256" key="7">
    <source>
        <dbReference type="ARBA" id="ARBA00031113"/>
    </source>
</evidence>
<evidence type="ECO:0000313" key="13">
    <source>
        <dbReference type="Proteomes" id="UP001642409"/>
    </source>
</evidence>
<protein>
    <recommendedName>
        <fullName evidence="1">serine--tRNA ligase</fullName>
        <ecNumber evidence="1">6.1.1.11</ecNumber>
    </recommendedName>
    <alternativeName>
        <fullName evidence="7">Seryl-tRNA synthetase</fullName>
    </alternativeName>
</protein>
<dbReference type="InterPro" id="IPR002314">
    <property type="entry name" value="aa-tRNA-synt_IIb"/>
</dbReference>
<dbReference type="GO" id="GO:0006434">
    <property type="term" value="P:seryl-tRNA aminoacylation"/>
    <property type="evidence" value="ECO:0007669"/>
    <property type="project" value="InterPro"/>
</dbReference>
<reference evidence="11" key="1">
    <citation type="submission" date="2023-06" db="EMBL/GenBank/DDBJ databases">
        <authorList>
            <person name="Kurt Z."/>
        </authorList>
    </citation>
    <scope>NUCLEOTIDE SEQUENCE</scope>
</reference>
<evidence type="ECO:0000256" key="8">
    <source>
        <dbReference type="PIRSR" id="PIRSR001529-1"/>
    </source>
</evidence>
<keyword evidence="4 9" id="KW-0067">ATP-binding</keyword>
<dbReference type="PIRSF" id="PIRSF001529">
    <property type="entry name" value="Ser-tRNA-synth_IIa"/>
    <property type="match status" value="1"/>
</dbReference>
<dbReference type="AlphaFoldDB" id="A0AA86TKI1"/>
<sequence>MVLDINLFRKSKGGNPDIVRESQRRRHAPVEHVDEVIALDEKWVAVNYQVAQLNKQVNALSKQFGIAKGKGESTEQLAEQIKAVKAELVVLQEQEQLAIAARDAKLFVIGNLIPDEVPVSKDEDNNAIRADYDENKKVTDKKLLNHIALFSKIAGTDTERGVKVAGGRGYFLTGPGALLNQALIAYAQQFLSKRGFVVMQTPFFMEKDVMAKCAQLADFDEQLYKVSGEGGDKYLIATSEQTLCSYFAGEQIDFKAFNQKYSNYRKVLNAQYPTLPKDTSDYLKNYEPLTAEELEAGVILFAGYSSCFRKEVGKHGQDTLGIFRIHQFEKVEQLVICKPELSFRLHMMMINLSREFYESLKLPYRVVDIVSGALNDAAARKFDLEAWFPASQCYRELVSCSNCLDYQSRNLDIKFQAQKSREFVHMLNSTLTATERTLCCIAENWAVEDGIVVPEVLRPFMMNIEKIPFTD</sequence>
<feature type="binding site" evidence="8">
    <location>
        <position position="309"/>
    </location>
    <ligand>
        <name>L-serine</name>
        <dbReference type="ChEBI" id="CHEBI:33384"/>
    </ligand>
</feature>
<evidence type="ECO:0000256" key="5">
    <source>
        <dbReference type="ARBA" id="ARBA00022917"/>
    </source>
</evidence>
<dbReference type="InterPro" id="IPR006195">
    <property type="entry name" value="aa-tRNA-synth_II"/>
</dbReference>
<keyword evidence="5" id="KW-0648">Protein biosynthesis</keyword>
<accession>A0AA86TKI1</accession>
<evidence type="ECO:0000256" key="1">
    <source>
        <dbReference type="ARBA" id="ARBA00012840"/>
    </source>
</evidence>
<dbReference type="EMBL" id="CAXDID020000388">
    <property type="protein sequence ID" value="CAL6085811.1"/>
    <property type="molecule type" value="Genomic_DNA"/>
</dbReference>
<keyword evidence="13" id="KW-1185">Reference proteome</keyword>
<evidence type="ECO:0000259" key="10">
    <source>
        <dbReference type="PROSITE" id="PS50862"/>
    </source>
</evidence>
<dbReference type="InterPro" id="IPR002317">
    <property type="entry name" value="Ser-tRNA-ligase_type_1"/>
</dbReference>
<dbReference type="InterPro" id="IPR015866">
    <property type="entry name" value="Ser-tRNA-synth_1_N"/>
</dbReference>
<dbReference type="PRINTS" id="PR00981">
    <property type="entry name" value="TRNASYNTHSER"/>
</dbReference>
<dbReference type="SUPFAM" id="SSF55681">
    <property type="entry name" value="Class II aaRS and biotin synthetases"/>
    <property type="match status" value="2"/>
</dbReference>
<dbReference type="Proteomes" id="UP001642409">
    <property type="component" value="Unassembled WGS sequence"/>
</dbReference>
<feature type="binding site" evidence="8">
    <location>
        <position position="428"/>
    </location>
    <ligand>
        <name>L-serine</name>
        <dbReference type="ChEBI" id="CHEBI:33384"/>
    </ligand>
</feature>
<reference evidence="12 13" key="2">
    <citation type="submission" date="2024-07" db="EMBL/GenBank/DDBJ databases">
        <authorList>
            <person name="Akdeniz Z."/>
        </authorList>
    </citation>
    <scope>NUCLEOTIDE SEQUENCE [LARGE SCALE GENOMIC DNA]</scope>
</reference>
<dbReference type="SUPFAM" id="SSF46589">
    <property type="entry name" value="tRNA-binding arm"/>
    <property type="match status" value="1"/>
</dbReference>
<dbReference type="InterPro" id="IPR033729">
    <property type="entry name" value="SerRS_core"/>
</dbReference>
<dbReference type="CDD" id="cd00770">
    <property type="entry name" value="SerRS_core"/>
    <property type="match status" value="1"/>
</dbReference>
<dbReference type="Pfam" id="PF00587">
    <property type="entry name" value="tRNA-synt_2b"/>
    <property type="match status" value="1"/>
</dbReference>
<dbReference type="InterPro" id="IPR042103">
    <property type="entry name" value="SerRS_1_N_sf"/>
</dbReference>
<organism evidence="11">
    <name type="scientific">Hexamita inflata</name>
    <dbReference type="NCBI Taxonomy" id="28002"/>
    <lineage>
        <taxon>Eukaryota</taxon>
        <taxon>Metamonada</taxon>
        <taxon>Diplomonadida</taxon>
        <taxon>Hexamitidae</taxon>
        <taxon>Hexamitinae</taxon>
        <taxon>Hexamita</taxon>
    </lineage>
</organism>
<evidence type="ECO:0000256" key="4">
    <source>
        <dbReference type="ARBA" id="ARBA00022840"/>
    </source>
</evidence>
<dbReference type="GO" id="GO:0005524">
    <property type="term" value="F:ATP binding"/>
    <property type="evidence" value="ECO:0007669"/>
    <property type="project" value="UniProtKB-KW"/>
</dbReference>
<name>A0AA86TKI1_9EUKA</name>
<dbReference type="PANTHER" id="PTHR11778">
    <property type="entry name" value="SERYL-TRNA SYNTHETASE"/>
    <property type="match status" value="1"/>
</dbReference>
<feature type="binding site" evidence="8">
    <location>
        <position position="238"/>
    </location>
    <ligand>
        <name>L-serine</name>
        <dbReference type="ChEBI" id="CHEBI:33384"/>
    </ligand>
</feature>
<evidence type="ECO:0000313" key="12">
    <source>
        <dbReference type="EMBL" id="CAL6085811.1"/>
    </source>
</evidence>
<feature type="domain" description="Aminoacyl-transfer RNA synthetases class-II family profile" evidence="10">
    <location>
        <begin position="176"/>
        <end position="454"/>
    </location>
</feature>
<keyword evidence="3" id="KW-0547">Nucleotide-binding</keyword>
<dbReference type="GO" id="GO:0004828">
    <property type="term" value="F:serine-tRNA ligase activity"/>
    <property type="evidence" value="ECO:0007669"/>
    <property type="project" value="UniProtKB-EC"/>
</dbReference>